<evidence type="ECO:0008006" key="3">
    <source>
        <dbReference type="Google" id="ProtNLM"/>
    </source>
</evidence>
<dbReference type="EMBL" id="LNQM01000011">
    <property type="protein sequence ID" value="KSU70058.1"/>
    <property type="molecule type" value="Genomic_DNA"/>
</dbReference>
<reference evidence="1 2" key="1">
    <citation type="journal article" date="2014" name="Arch. Microbiol.">
        <title>Arthrobacter enclensis sp. nov., isolated from sediment sample.</title>
        <authorList>
            <person name="Dastager S.G."/>
            <person name="Liu Q."/>
            <person name="Tang S.K."/>
            <person name="Krishnamurthi S."/>
            <person name="Lee J.C."/>
            <person name="Li W.J."/>
        </authorList>
    </citation>
    <scope>NUCLEOTIDE SEQUENCE [LARGE SCALE GENOMIC DNA]</scope>
    <source>
        <strain evidence="1 2">NIO-1008</strain>
    </source>
</reference>
<proteinExistence type="predicted"/>
<organism evidence="1 2">
    <name type="scientific">Pseudarthrobacter enclensis</name>
    <dbReference type="NCBI Taxonomy" id="993070"/>
    <lineage>
        <taxon>Bacteria</taxon>
        <taxon>Bacillati</taxon>
        <taxon>Actinomycetota</taxon>
        <taxon>Actinomycetes</taxon>
        <taxon>Micrococcales</taxon>
        <taxon>Micrococcaceae</taxon>
        <taxon>Pseudarthrobacter</taxon>
    </lineage>
</organism>
<protein>
    <recommendedName>
        <fullName evidence="3">DUF4192 domain-containing protein</fullName>
    </recommendedName>
</protein>
<evidence type="ECO:0000313" key="1">
    <source>
        <dbReference type="EMBL" id="KSU70058.1"/>
    </source>
</evidence>
<comment type="caution">
    <text evidence="1">The sequence shown here is derived from an EMBL/GenBank/DDBJ whole genome shotgun (WGS) entry which is preliminary data.</text>
</comment>
<evidence type="ECO:0000313" key="2">
    <source>
        <dbReference type="Proteomes" id="UP000053199"/>
    </source>
</evidence>
<dbReference type="AlphaFoldDB" id="A0A0V8I5K8"/>
<sequence length="341" mass="36822">MTDAIRISSPADILGFIPHSLGFVPRESFVFLTMRGRTLGATLRVDAPAAAEPAGFAASMSEYLALDTQATAVLLAIYTARSTAPGQARPFHDHVEAVIEALDDAGTPLQDAWLVTPSHWQNLLCDSDAGCCPPESLESITDGQLNAELVFRGSSYQKTPGTSYAPFAGPADREEQIRHALPGVLGAELAPGRELWAEALTRDGWMDPVTAVELLACFQRPDLRDTLFCNVIDPELPDGEGSGNLLVGEGISPDWDRVDRAQETARDLIQTAPEGYRAPLLTLIGWLAYLKGQSSVAADHFKLALTDTPGYRLAELMDQLVGRGTIAPVAKNQDTAYKRHR</sequence>
<gene>
    <name evidence="1" type="ORF">AS031_18595</name>
</gene>
<dbReference type="RefSeq" id="WP_058269645.1">
    <property type="nucleotide sequence ID" value="NZ_FMAZ01000010.1"/>
</dbReference>
<dbReference type="STRING" id="993070.AS031_18595"/>
<keyword evidence="2" id="KW-1185">Reference proteome</keyword>
<name>A0A0V8I5K8_9MICC</name>
<dbReference type="Proteomes" id="UP000053199">
    <property type="component" value="Unassembled WGS sequence"/>
</dbReference>
<dbReference type="OrthoDB" id="4954868at2"/>
<dbReference type="Pfam" id="PF13830">
    <property type="entry name" value="DUF4192"/>
    <property type="match status" value="1"/>
</dbReference>
<dbReference type="InterPro" id="IPR025447">
    <property type="entry name" value="DUF4192"/>
</dbReference>
<accession>A0A0V8I5K8</accession>